<comment type="caution">
    <text evidence="1">The sequence shown here is derived from an EMBL/GenBank/DDBJ whole genome shotgun (WGS) entry which is preliminary data.</text>
</comment>
<evidence type="ECO:0000313" key="1">
    <source>
        <dbReference type="EMBL" id="RBO79689.1"/>
    </source>
</evidence>
<gene>
    <name evidence="1" type="ORF">DFR74_13415</name>
</gene>
<proteinExistence type="predicted"/>
<sequence length="68" mass="7431">MVHVDIKKVGRIPDGGGWRVHGRGSAQDLAARAAAKFCRPEYTFLHTAADGYSRLAYTESLDDGKRSP</sequence>
<name>A0A366CU87_9NOCA</name>
<dbReference type="AlphaFoldDB" id="A0A366CU87"/>
<dbReference type="STRING" id="1210090.GCA_001613185_02503"/>
<evidence type="ECO:0000313" key="2">
    <source>
        <dbReference type="Proteomes" id="UP000252586"/>
    </source>
</evidence>
<protein>
    <submittedName>
        <fullName evidence="1">Uncharacterized protein</fullName>
    </submittedName>
</protein>
<accession>A0A366CU87</accession>
<reference evidence="1 2" key="1">
    <citation type="submission" date="2018-06" db="EMBL/GenBank/DDBJ databases">
        <title>Genomic Encyclopedia of Type Strains, Phase IV (KMG-IV): sequencing the most valuable type-strain genomes for metagenomic binning, comparative biology and taxonomic classification.</title>
        <authorList>
            <person name="Goeker M."/>
        </authorList>
    </citation>
    <scope>NUCLEOTIDE SEQUENCE [LARGE SCALE GENOMIC DNA]</scope>
    <source>
        <strain evidence="1 2">DSM 44599</strain>
    </source>
</reference>
<organism evidence="1 2">
    <name type="scientific">Nocardia puris</name>
    <dbReference type="NCBI Taxonomy" id="208602"/>
    <lineage>
        <taxon>Bacteria</taxon>
        <taxon>Bacillati</taxon>
        <taxon>Actinomycetota</taxon>
        <taxon>Actinomycetes</taxon>
        <taxon>Mycobacteriales</taxon>
        <taxon>Nocardiaceae</taxon>
        <taxon>Nocardia</taxon>
    </lineage>
</organism>
<dbReference type="Proteomes" id="UP000252586">
    <property type="component" value="Unassembled WGS sequence"/>
</dbReference>
<dbReference type="EMBL" id="QNRE01000034">
    <property type="protein sequence ID" value="RBO79689.1"/>
    <property type="molecule type" value="Genomic_DNA"/>
</dbReference>
<keyword evidence="2" id="KW-1185">Reference proteome</keyword>